<dbReference type="Proteomes" id="UP001241377">
    <property type="component" value="Unassembled WGS sequence"/>
</dbReference>
<gene>
    <name evidence="1" type="ORF">QFC19_005942</name>
</gene>
<organism evidence="1 2">
    <name type="scientific">Naganishia cerealis</name>
    <dbReference type="NCBI Taxonomy" id="610337"/>
    <lineage>
        <taxon>Eukaryota</taxon>
        <taxon>Fungi</taxon>
        <taxon>Dikarya</taxon>
        <taxon>Basidiomycota</taxon>
        <taxon>Agaricomycotina</taxon>
        <taxon>Tremellomycetes</taxon>
        <taxon>Filobasidiales</taxon>
        <taxon>Filobasidiaceae</taxon>
        <taxon>Naganishia</taxon>
    </lineage>
</organism>
<accession>A0ACC2VJR7</accession>
<name>A0ACC2VJR7_9TREE</name>
<proteinExistence type="predicted"/>
<evidence type="ECO:0000313" key="2">
    <source>
        <dbReference type="Proteomes" id="UP001241377"/>
    </source>
</evidence>
<comment type="caution">
    <text evidence="1">The sequence shown here is derived from an EMBL/GenBank/DDBJ whole genome shotgun (WGS) entry which is preliminary data.</text>
</comment>
<protein>
    <submittedName>
        <fullName evidence="1">Uncharacterized protein</fullName>
    </submittedName>
</protein>
<sequence>MSGKFVRASKYRHVFGQAAKKEKCYDNLKITKNAWDSNIIHSNGKYLSVNWDASGGGAFAIIPLEEVGKAPDTVPLFRGHKGPVLDTAFNPFNDKQVVSCSDDGKIFLWDIPDDFSFHHYVDEKDETKDITEPTKILSAHNRKVGHVEFHPCAENVLASCSLDYTVKIWNLETGKDEITLQHKDLVTSFAFNYDGSLMATTSRDKKLRIWDIRSGKILSEGPGHTGAKPSRVTWLGNTDRILTTGFSRLSDRQVGIWDVNNIANGPIDGFVVIDSSSGVLIPIYDESTSILYLAGKGDGNIRYYEYEDDILYDLSQYASTDPQRGFAAAPKHTVAVKENEILKCFKTVNDSMVEPISFIVPRRSELFQSDIYPDCPSTEPGLSAADWFAGKSCHGPKLMSMEALYEGTEPTLRDAEPGVSISKEKEAKEEEKKSASKSANEPKELKSVSTPKPESSTPKESTSESKAEVDEVLKSSTSVNKMLEKVNDESDPEDDVPDVDDGNEEWEEVQKTDVPSINSVQSEETASSPATTPKTSEPSEATTKNVPEVVSSEQPKSVVAEKSPEPAGSSPVKNLTPEPAAQDDKATKTPTAPTLKGTVERLSSLVDSLESQIEKLTLASQEKDDKLDALEKKIDQLLNK</sequence>
<dbReference type="EMBL" id="JASBWR010000069">
    <property type="protein sequence ID" value="KAJ9099517.1"/>
    <property type="molecule type" value="Genomic_DNA"/>
</dbReference>
<keyword evidence="2" id="KW-1185">Reference proteome</keyword>
<reference evidence="1" key="1">
    <citation type="submission" date="2023-04" db="EMBL/GenBank/DDBJ databases">
        <title>Draft Genome sequencing of Naganishia species isolated from polar environments using Oxford Nanopore Technology.</title>
        <authorList>
            <person name="Leo P."/>
            <person name="Venkateswaran K."/>
        </authorList>
    </citation>
    <scope>NUCLEOTIDE SEQUENCE</scope>
    <source>
        <strain evidence="1">MNA-CCFEE 5261</strain>
    </source>
</reference>
<evidence type="ECO:0000313" key="1">
    <source>
        <dbReference type="EMBL" id="KAJ9099517.1"/>
    </source>
</evidence>